<feature type="transmembrane region" description="Helical" evidence="9">
    <location>
        <begin position="908"/>
        <end position="929"/>
    </location>
</feature>
<dbReference type="PANTHER" id="PTHR43038:SF4">
    <property type="entry name" value="RIBOSOME-ASSOCIATED ATPASE"/>
    <property type="match status" value="1"/>
</dbReference>
<dbReference type="PANTHER" id="PTHR43038">
    <property type="entry name" value="ATP-BINDING CASSETTE, SUB-FAMILY H, MEMBER 1"/>
    <property type="match status" value="1"/>
</dbReference>
<feature type="domain" description="ABC transmembrane type-2" evidence="11">
    <location>
        <begin position="694"/>
        <end position="932"/>
    </location>
</feature>
<evidence type="ECO:0000256" key="6">
    <source>
        <dbReference type="ARBA" id="ARBA00022989"/>
    </source>
</evidence>
<comment type="subcellular location">
    <subcellularLocation>
        <location evidence="1">Membrane</location>
        <topology evidence="1">Multi-pass membrane protein</topology>
    </subcellularLocation>
</comment>
<dbReference type="Gene3D" id="3.40.1710.10">
    <property type="entry name" value="abc type-2 transporter like domain"/>
    <property type="match status" value="1"/>
</dbReference>
<dbReference type="InterPro" id="IPR017871">
    <property type="entry name" value="ABC_transporter-like_CS"/>
</dbReference>
<dbReference type="EMBL" id="AVQL01000456">
    <property type="protein sequence ID" value="KEP99880.1"/>
    <property type="molecule type" value="Genomic_DNA"/>
</dbReference>
<dbReference type="NCBIfam" id="NF033858">
    <property type="entry name" value="ABC2_perm_RbbA"/>
    <property type="match status" value="1"/>
</dbReference>
<keyword evidence="3 9" id="KW-0812">Transmembrane</keyword>
<evidence type="ECO:0000256" key="4">
    <source>
        <dbReference type="ARBA" id="ARBA00022741"/>
    </source>
</evidence>
<dbReference type="SMART" id="SM00382">
    <property type="entry name" value="AAA"/>
    <property type="match status" value="2"/>
</dbReference>
<dbReference type="CDD" id="cd03230">
    <property type="entry name" value="ABC_DR_subfamily_A"/>
    <property type="match status" value="1"/>
</dbReference>
<evidence type="ECO:0000259" key="11">
    <source>
        <dbReference type="PROSITE" id="PS51012"/>
    </source>
</evidence>
<dbReference type="SUPFAM" id="SSF52540">
    <property type="entry name" value="P-loop containing nucleoside triphosphate hydrolases"/>
    <property type="match status" value="2"/>
</dbReference>
<dbReference type="PROSITE" id="PS00211">
    <property type="entry name" value="ABC_TRANSPORTER_1"/>
    <property type="match status" value="1"/>
</dbReference>
<keyword evidence="5" id="KW-0067">ATP-binding</keyword>
<feature type="transmembrane region" description="Helical" evidence="9">
    <location>
        <begin position="791"/>
        <end position="812"/>
    </location>
</feature>
<dbReference type="GO" id="GO:0016887">
    <property type="term" value="F:ATP hydrolysis activity"/>
    <property type="evidence" value="ECO:0007669"/>
    <property type="project" value="InterPro"/>
</dbReference>
<feature type="domain" description="ABC transporter" evidence="10">
    <location>
        <begin position="17"/>
        <end position="252"/>
    </location>
</feature>
<dbReference type="Pfam" id="PF00005">
    <property type="entry name" value="ABC_tran"/>
    <property type="match status" value="2"/>
</dbReference>
<feature type="transmembrane region" description="Helical" evidence="9">
    <location>
        <begin position="737"/>
        <end position="762"/>
    </location>
</feature>
<evidence type="ECO:0000256" key="5">
    <source>
        <dbReference type="ARBA" id="ARBA00022840"/>
    </source>
</evidence>
<dbReference type="InterPro" id="IPR013525">
    <property type="entry name" value="ABC2_TM"/>
</dbReference>
<evidence type="ECO:0000256" key="1">
    <source>
        <dbReference type="ARBA" id="ARBA00004141"/>
    </source>
</evidence>
<keyword evidence="7 9" id="KW-0472">Membrane</keyword>
<name>A0A074V3X7_9NEIS</name>
<dbReference type="PROSITE" id="PS50893">
    <property type="entry name" value="ABC_TRANSPORTER_2"/>
    <property type="match status" value="2"/>
</dbReference>
<organism evidence="12 13">
    <name type="scientific">Snodgrassella alvi SCGC AB-598-J21</name>
    <dbReference type="NCBI Taxonomy" id="1385367"/>
    <lineage>
        <taxon>Bacteria</taxon>
        <taxon>Pseudomonadati</taxon>
        <taxon>Pseudomonadota</taxon>
        <taxon>Betaproteobacteria</taxon>
        <taxon>Neisseriales</taxon>
        <taxon>Neisseriaceae</taxon>
        <taxon>Snodgrassella</taxon>
    </lineage>
</organism>
<dbReference type="GO" id="GO:0016020">
    <property type="term" value="C:membrane"/>
    <property type="evidence" value="ECO:0007669"/>
    <property type="project" value="UniProtKB-SubCell"/>
</dbReference>
<reference evidence="12 13" key="1">
    <citation type="journal article" date="2014" name="PLoS Genet.">
        <title>Hidden diversity in honey bee gut symbionts detected by single-cell genomics.</title>
        <authorList>
            <person name="Engel P."/>
            <person name="Stepanauskas R."/>
            <person name="Moran N."/>
        </authorList>
    </citation>
    <scope>NUCLEOTIDE SEQUENCE [LARGE SCALE GENOMIC DNA]</scope>
    <source>
        <strain evidence="12 13">SCGC AB-598-J21</strain>
    </source>
</reference>
<dbReference type="InterPro" id="IPR027417">
    <property type="entry name" value="P-loop_NTPase"/>
</dbReference>
<keyword evidence="2" id="KW-1003">Cell membrane</keyword>
<evidence type="ECO:0000313" key="13">
    <source>
        <dbReference type="Proteomes" id="UP000027644"/>
    </source>
</evidence>
<feature type="transmembrane region" description="Helical" evidence="9">
    <location>
        <begin position="818"/>
        <end position="840"/>
    </location>
</feature>
<dbReference type="Pfam" id="PF12698">
    <property type="entry name" value="ABC2_membrane_3"/>
    <property type="match status" value="1"/>
</dbReference>
<feature type="transmembrane region" description="Helical" evidence="9">
    <location>
        <begin position="847"/>
        <end position="871"/>
    </location>
</feature>
<comment type="caution">
    <text evidence="12">The sequence shown here is derived from an EMBL/GenBank/DDBJ whole genome shotgun (WGS) entry which is preliminary data.</text>
</comment>
<proteinExistence type="predicted"/>
<dbReference type="InterPro" id="IPR003593">
    <property type="entry name" value="AAA+_ATPase"/>
</dbReference>
<evidence type="ECO:0000256" key="2">
    <source>
        <dbReference type="ARBA" id="ARBA00022475"/>
    </source>
</evidence>
<dbReference type="AlphaFoldDB" id="A0A074V3X7"/>
<evidence type="ECO:0000259" key="10">
    <source>
        <dbReference type="PROSITE" id="PS50893"/>
    </source>
</evidence>
<evidence type="ECO:0000256" key="7">
    <source>
        <dbReference type="ARBA" id="ARBA00023136"/>
    </source>
</evidence>
<dbReference type="Gene3D" id="3.40.50.300">
    <property type="entry name" value="P-loop containing nucleotide triphosphate hydrolases"/>
    <property type="match status" value="2"/>
</dbReference>
<dbReference type="InterPro" id="IPR047651">
    <property type="entry name" value="ABC2_perm_RbbA"/>
</dbReference>
<protein>
    <submittedName>
        <fullName evidence="12">ABC-type multidrug transport system, ATPase component</fullName>
    </submittedName>
</protein>
<feature type="compositionally biased region" description="Polar residues" evidence="8">
    <location>
        <begin position="525"/>
        <end position="553"/>
    </location>
</feature>
<gene>
    <name evidence="12" type="ORF">SASC598J21_023170</name>
</gene>
<evidence type="ECO:0000313" key="12">
    <source>
        <dbReference type="EMBL" id="KEP99880.1"/>
    </source>
</evidence>
<keyword evidence="6 9" id="KW-1133">Transmembrane helix</keyword>
<evidence type="ECO:0000256" key="9">
    <source>
        <dbReference type="SAM" id="Phobius"/>
    </source>
</evidence>
<accession>A0A074V3X7</accession>
<dbReference type="InterPro" id="IPR003439">
    <property type="entry name" value="ABC_transporter-like_ATP-bd"/>
</dbReference>
<dbReference type="PROSITE" id="PS51012">
    <property type="entry name" value="ABC_TM2"/>
    <property type="match status" value="1"/>
</dbReference>
<dbReference type="GO" id="GO:0005524">
    <property type="term" value="F:ATP binding"/>
    <property type="evidence" value="ECO:0007669"/>
    <property type="project" value="UniProtKB-KW"/>
</dbReference>
<feature type="domain" description="ABC transporter" evidence="10">
    <location>
        <begin position="282"/>
        <end position="512"/>
    </location>
</feature>
<feature type="region of interest" description="Disordered" evidence="8">
    <location>
        <begin position="523"/>
        <end position="553"/>
    </location>
</feature>
<evidence type="ECO:0000256" key="8">
    <source>
        <dbReference type="SAM" id="MobiDB-lite"/>
    </source>
</evidence>
<dbReference type="GO" id="GO:0140359">
    <property type="term" value="F:ABC-type transporter activity"/>
    <property type="evidence" value="ECO:0007669"/>
    <property type="project" value="InterPro"/>
</dbReference>
<keyword evidence="4" id="KW-0547">Nucleotide-binding</keyword>
<sequence length="934" mass="104227">MDSTAREQAVRGEEWAVDLRHVFHQYRQTKALQDVSLQIRRCATVGLIGPDGVGKSTLLSLIAGVKIIQQGEILVFGDSMADKHSRQSLSHRIAFMPQGLGQNLYPTLSVNENVDFHARLFGLHGRMRHERIARLLQATGLSPFADRPAGKLSGGMKQKLSLCCALVHNPELLILDEPTTGVDPLSRRQFWQLIDELRAENPDMTVIVATAYFDEAKRFEYLLAMDNGHLIVNAPTQQVLDDTHTDTLEQAYVKLLPENKQNKSGSLQLTPFVPDKDSPPAIEAKDLTKRFGDFIAVNNVSFRIERGEIFGFLGSNGCGKSTTMKMLTGLLDASSGSAELLGHTVNANDMTTRMKIGYMSQSFSLYEELTVRQNLVLSARLYRMDAAQIDSSVQQSLQEFDLLEFEDIQPSEMPLGIRQRLQLAAACLHHPQVLILDEPTSGVDPVARDMFWHHLLNLSRNHRTTIFVSTHFMNEAERCDRISFMHQGRVLAIGTPEELCESKDTDDLETAFIDYLQEAVDKNQPKSQVSASDTKKTANTAHESGFGQSSGKTTDVDSLAYWLQTIWTFAVREGKELLRDKIRLFFALFGPVVLMMMAAWSVSFDVEHVKFAVIDRDHTVESRALIEQFQGSRYFTFTSNLHSAAEIDNTLKVSNARMVIDIPPHFGRDLLRGNKPEVGFYIDGTMPFMAENIKSFILSTLNNYTAMKWTETGLPISLKPAAQIAPRYVYNQDFKSIFAITPGMIMMAMMLIPVMMTALGVVREREIGSITNLYTSPASVRQFLIGKQLPYVFVSFLSYLILVWLAVVALGVPVRGSFLAMSLGALALIFAATAFGLLISSFVKSQVAAIFGSAILSLIPALNFSGLLYPLSTLSGVNYWFGWSFPTAWYQLISLGGFTKGLGFLDFINYYLILMVFCLVYVFLAGCLLKKQEV</sequence>
<evidence type="ECO:0000256" key="3">
    <source>
        <dbReference type="ARBA" id="ARBA00022692"/>
    </source>
</evidence>
<dbReference type="InterPro" id="IPR047817">
    <property type="entry name" value="ABC2_TM_bact-type"/>
</dbReference>
<dbReference type="Proteomes" id="UP000027644">
    <property type="component" value="Unassembled WGS sequence"/>
</dbReference>